<reference evidence="3 4" key="1">
    <citation type="journal article" date="2022" name="Nat. Plants">
        <title>Genomes of leafy and leafless Platanthera orchids illuminate the evolution of mycoheterotrophy.</title>
        <authorList>
            <person name="Li M.H."/>
            <person name="Liu K.W."/>
            <person name="Li Z."/>
            <person name="Lu H.C."/>
            <person name="Ye Q.L."/>
            <person name="Zhang D."/>
            <person name="Wang J.Y."/>
            <person name="Li Y.F."/>
            <person name="Zhong Z.M."/>
            <person name="Liu X."/>
            <person name="Yu X."/>
            <person name="Liu D.K."/>
            <person name="Tu X.D."/>
            <person name="Liu B."/>
            <person name="Hao Y."/>
            <person name="Liao X.Y."/>
            <person name="Jiang Y.T."/>
            <person name="Sun W.H."/>
            <person name="Chen J."/>
            <person name="Chen Y.Q."/>
            <person name="Ai Y."/>
            <person name="Zhai J.W."/>
            <person name="Wu S.S."/>
            <person name="Zhou Z."/>
            <person name="Hsiao Y.Y."/>
            <person name="Wu W.L."/>
            <person name="Chen Y.Y."/>
            <person name="Lin Y.F."/>
            <person name="Hsu J.L."/>
            <person name="Li C.Y."/>
            <person name="Wang Z.W."/>
            <person name="Zhao X."/>
            <person name="Zhong W.Y."/>
            <person name="Ma X.K."/>
            <person name="Ma L."/>
            <person name="Huang J."/>
            <person name="Chen G.Z."/>
            <person name="Huang M.Z."/>
            <person name="Huang L."/>
            <person name="Peng D.H."/>
            <person name="Luo Y.B."/>
            <person name="Zou S.Q."/>
            <person name="Chen S.P."/>
            <person name="Lan S."/>
            <person name="Tsai W.C."/>
            <person name="Van de Peer Y."/>
            <person name="Liu Z.J."/>
        </authorList>
    </citation>
    <scope>NUCLEOTIDE SEQUENCE [LARGE SCALE GENOMIC DNA]</scope>
    <source>
        <strain evidence="3">Lor288</strain>
    </source>
</reference>
<dbReference type="Proteomes" id="UP001412067">
    <property type="component" value="Unassembled WGS sequence"/>
</dbReference>
<name>A0ABR2LGU4_9ASPA</name>
<comment type="caution">
    <text evidence="3">The sequence shown here is derived from an EMBL/GenBank/DDBJ whole genome shotgun (WGS) entry which is preliminary data.</text>
</comment>
<feature type="region of interest" description="Disordered" evidence="1">
    <location>
        <begin position="31"/>
        <end position="90"/>
    </location>
</feature>
<feature type="compositionally biased region" description="Polar residues" evidence="1">
    <location>
        <begin position="43"/>
        <end position="59"/>
    </location>
</feature>
<evidence type="ECO:0000313" key="3">
    <source>
        <dbReference type="EMBL" id="KAK8940172.1"/>
    </source>
</evidence>
<sequence length="90" mass="10132">MAEQRELIQDPIKTLEIDTGIRYHQYASPLHQYSSSTPSPSSARSFQGRSAPNYMTATESVRERFRPQSTPRQRPVKSRVVGGAAGGRRR</sequence>
<dbReference type="EMBL" id="JBBWWR010000020">
    <property type="protein sequence ID" value="KAK8940172.1"/>
    <property type="molecule type" value="Genomic_DNA"/>
</dbReference>
<proteinExistence type="predicted"/>
<evidence type="ECO:0000259" key="2">
    <source>
        <dbReference type="Pfam" id="PF13178"/>
    </source>
</evidence>
<dbReference type="InterPro" id="IPR025064">
    <property type="entry name" value="DUF4005"/>
</dbReference>
<gene>
    <name evidence="3" type="ORF">KSP40_PGU002898</name>
</gene>
<evidence type="ECO:0000313" key="4">
    <source>
        <dbReference type="Proteomes" id="UP001412067"/>
    </source>
</evidence>
<feature type="domain" description="DUF4005" evidence="2">
    <location>
        <begin position="25"/>
        <end position="77"/>
    </location>
</feature>
<organism evidence="3 4">
    <name type="scientific">Platanthera guangdongensis</name>
    <dbReference type="NCBI Taxonomy" id="2320717"/>
    <lineage>
        <taxon>Eukaryota</taxon>
        <taxon>Viridiplantae</taxon>
        <taxon>Streptophyta</taxon>
        <taxon>Embryophyta</taxon>
        <taxon>Tracheophyta</taxon>
        <taxon>Spermatophyta</taxon>
        <taxon>Magnoliopsida</taxon>
        <taxon>Liliopsida</taxon>
        <taxon>Asparagales</taxon>
        <taxon>Orchidaceae</taxon>
        <taxon>Orchidoideae</taxon>
        <taxon>Orchideae</taxon>
        <taxon>Orchidinae</taxon>
        <taxon>Platanthera</taxon>
    </lineage>
</organism>
<dbReference type="Pfam" id="PF13178">
    <property type="entry name" value="DUF4005"/>
    <property type="match status" value="1"/>
</dbReference>
<evidence type="ECO:0000256" key="1">
    <source>
        <dbReference type="SAM" id="MobiDB-lite"/>
    </source>
</evidence>
<protein>
    <recommendedName>
        <fullName evidence="2">DUF4005 domain-containing protein</fullName>
    </recommendedName>
</protein>
<keyword evidence="4" id="KW-1185">Reference proteome</keyword>
<accession>A0ABR2LGU4</accession>